<dbReference type="EMBL" id="JAPTMY010000036">
    <property type="protein sequence ID" value="MCZ0859006.1"/>
    <property type="molecule type" value="Genomic_DNA"/>
</dbReference>
<evidence type="ECO:0000256" key="8">
    <source>
        <dbReference type="ARBA" id="ARBA00022723"/>
    </source>
</evidence>
<dbReference type="InterPro" id="IPR027268">
    <property type="entry name" value="Peptidase_M4/M1_CTD_sf"/>
</dbReference>
<dbReference type="InterPro" id="IPR001930">
    <property type="entry name" value="Peptidase_M1"/>
</dbReference>
<dbReference type="Pfam" id="PF17900">
    <property type="entry name" value="Peptidase_M1_N"/>
    <property type="match status" value="1"/>
</dbReference>
<dbReference type="NCBIfam" id="TIGR02412">
    <property type="entry name" value="pepN_strep_liv"/>
    <property type="match status" value="1"/>
</dbReference>
<dbReference type="InterPro" id="IPR045357">
    <property type="entry name" value="Aminopeptidase_N-like_N"/>
</dbReference>
<name>A0ABT4IBV3_9ACTO</name>
<comment type="caution">
    <text evidence="17">The sequence shown here is derived from an EMBL/GenBank/DDBJ whole genome shotgun (WGS) entry which is preliminary data.</text>
</comment>
<dbReference type="PRINTS" id="PR00756">
    <property type="entry name" value="ALADIPTASE"/>
</dbReference>
<evidence type="ECO:0000256" key="9">
    <source>
        <dbReference type="ARBA" id="ARBA00022801"/>
    </source>
</evidence>
<accession>A0ABT4IBV3</accession>
<dbReference type="SUPFAM" id="SSF63737">
    <property type="entry name" value="Leukotriene A4 hydrolase N-terminal domain"/>
    <property type="match status" value="1"/>
</dbReference>
<dbReference type="Proteomes" id="UP001072034">
    <property type="component" value="Unassembled WGS sequence"/>
</dbReference>
<keyword evidence="6 17" id="KW-0031">Aminopeptidase</keyword>
<evidence type="ECO:0000256" key="7">
    <source>
        <dbReference type="ARBA" id="ARBA00022670"/>
    </source>
</evidence>
<evidence type="ECO:0000256" key="4">
    <source>
        <dbReference type="ARBA" id="ARBA00012564"/>
    </source>
</evidence>
<feature type="domain" description="Peptidase M1 membrane alanine aminopeptidase" evidence="14">
    <location>
        <begin position="238"/>
        <end position="451"/>
    </location>
</feature>
<dbReference type="Pfam" id="PF11838">
    <property type="entry name" value="ERAP1_C"/>
    <property type="match status" value="1"/>
</dbReference>
<comment type="similarity">
    <text evidence="3">Belongs to the peptidase M1 family.</text>
</comment>
<dbReference type="InterPro" id="IPR042097">
    <property type="entry name" value="Aminopeptidase_N-like_N_sf"/>
</dbReference>
<dbReference type="CDD" id="cd09602">
    <property type="entry name" value="M1_APN"/>
    <property type="match status" value="1"/>
</dbReference>
<evidence type="ECO:0000256" key="10">
    <source>
        <dbReference type="ARBA" id="ARBA00022833"/>
    </source>
</evidence>
<evidence type="ECO:0000256" key="13">
    <source>
        <dbReference type="ARBA" id="ARBA00031533"/>
    </source>
</evidence>
<evidence type="ECO:0000256" key="11">
    <source>
        <dbReference type="ARBA" id="ARBA00023049"/>
    </source>
</evidence>
<evidence type="ECO:0000313" key="17">
    <source>
        <dbReference type="EMBL" id="MCZ0859006.1"/>
    </source>
</evidence>
<evidence type="ECO:0000259" key="16">
    <source>
        <dbReference type="Pfam" id="PF17900"/>
    </source>
</evidence>
<evidence type="ECO:0000259" key="15">
    <source>
        <dbReference type="Pfam" id="PF11838"/>
    </source>
</evidence>
<comment type="cofactor">
    <cofactor evidence="2">
        <name>Zn(2+)</name>
        <dbReference type="ChEBI" id="CHEBI:29105"/>
    </cofactor>
</comment>
<proteinExistence type="inferred from homology"/>
<feature type="domain" description="Aminopeptidase N-like N-terminal" evidence="16">
    <location>
        <begin position="118"/>
        <end position="195"/>
    </location>
</feature>
<dbReference type="Pfam" id="PF01433">
    <property type="entry name" value="Peptidase_M1"/>
    <property type="match status" value="1"/>
</dbReference>
<dbReference type="GO" id="GO:0016285">
    <property type="term" value="F:alanyl aminopeptidase activity"/>
    <property type="evidence" value="ECO:0007669"/>
    <property type="project" value="UniProtKB-EC"/>
</dbReference>
<dbReference type="InterPro" id="IPR024571">
    <property type="entry name" value="ERAP1-like_C_dom"/>
</dbReference>
<evidence type="ECO:0000256" key="2">
    <source>
        <dbReference type="ARBA" id="ARBA00001947"/>
    </source>
</evidence>
<reference evidence="17" key="1">
    <citation type="submission" date="2022-10" db="EMBL/GenBank/DDBJ databases">
        <title>Genome sequence of Actinomyces israelii ATCC 10048.</title>
        <authorList>
            <person name="Watt R.M."/>
            <person name="Tong W.M."/>
        </authorList>
    </citation>
    <scope>NUCLEOTIDE SEQUENCE</scope>
    <source>
        <strain evidence="17">ATCC 10048</strain>
    </source>
</reference>
<keyword evidence="11" id="KW-0482">Metalloprotease</keyword>
<protein>
    <recommendedName>
        <fullName evidence="5">Aminopeptidase N</fullName>
        <ecNumber evidence="4">3.4.11.2</ecNumber>
    </recommendedName>
    <alternativeName>
        <fullName evidence="12">Alanine aminopeptidase</fullName>
    </alternativeName>
    <alternativeName>
        <fullName evidence="13">Lysyl aminopeptidase</fullName>
    </alternativeName>
</protein>
<keyword evidence="10" id="KW-0862">Zinc</keyword>
<dbReference type="InterPro" id="IPR050344">
    <property type="entry name" value="Peptidase_M1_aminopeptidases"/>
</dbReference>
<keyword evidence="8" id="KW-0479">Metal-binding</keyword>
<dbReference type="InterPro" id="IPR012778">
    <property type="entry name" value="Pept_M1_aminopeptidase"/>
</dbReference>
<dbReference type="RefSeq" id="WP_268918319.1">
    <property type="nucleotide sequence ID" value="NZ_JAPTMY010000036.1"/>
</dbReference>
<dbReference type="PANTHER" id="PTHR11533:SF174">
    <property type="entry name" value="PUROMYCIN-SENSITIVE AMINOPEPTIDASE-RELATED"/>
    <property type="match status" value="1"/>
</dbReference>
<dbReference type="Gene3D" id="2.60.40.1730">
    <property type="entry name" value="tricorn interacting facor f3 domain"/>
    <property type="match status" value="1"/>
</dbReference>
<keyword evidence="7" id="KW-0645">Protease</keyword>
<dbReference type="PANTHER" id="PTHR11533">
    <property type="entry name" value="PROTEASE M1 ZINC METALLOPROTEASE"/>
    <property type="match status" value="1"/>
</dbReference>
<evidence type="ECO:0000256" key="1">
    <source>
        <dbReference type="ARBA" id="ARBA00000098"/>
    </source>
</evidence>
<evidence type="ECO:0000256" key="5">
    <source>
        <dbReference type="ARBA" id="ARBA00015611"/>
    </source>
</evidence>
<organism evidence="17 18">
    <name type="scientific">Actinomyces israelii</name>
    <dbReference type="NCBI Taxonomy" id="1659"/>
    <lineage>
        <taxon>Bacteria</taxon>
        <taxon>Bacillati</taxon>
        <taxon>Actinomycetota</taxon>
        <taxon>Actinomycetes</taxon>
        <taxon>Actinomycetales</taxon>
        <taxon>Actinomycetaceae</taxon>
        <taxon>Actinomyces</taxon>
    </lineage>
</organism>
<dbReference type="InterPro" id="IPR014782">
    <property type="entry name" value="Peptidase_M1_dom"/>
</dbReference>
<evidence type="ECO:0000256" key="6">
    <source>
        <dbReference type="ARBA" id="ARBA00022438"/>
    </source>
</evidence>
<dbReference type="SUPFAM" id="SSF55486">
    <property type="entry name" value="Metalloproteases ('zincins'), catalytic domain"/>
    <property type="match status" value="1"/>
</dbReference>
<evidence type="ECO:0000259" key="14">
    <source>
        <dbReference type="Pfam" id="PF01433"/>
    </source>
</evidence>
<dbReference type="EC" id="3.4.11.2" evidence="4"/>
<evidence type="ECO:0000256" key="12">
    <source>
        <dbReference type="ARBA" id="ARBA00029811"/>
    </source>
</evidence>
<keyword evidence="18" id="KW-1185">Reference proteome</keyword>
<dbReference type="Gene3D" id="1.10.390.10">
    <property type="entry name" value="Neutral Protease Domain 2"/>
    <property type="match status" value="1"/>
</dbReference>
<feature type="domain" description="ERAP1-like C-terminal" evidence="15">
    <location>
        <begin position="539"/>
        <end position="853"/>
    </location>
</feature>
<evidence type="ECO:0000256" key="3">
    <source>
        <dbReference type="ARBA" id="ARBA00010136"/>
    </source>
</evidence>
<sequence length="865" mass="93601">MPGQNLTREEASARAGLVTATSYDIALDLSGAADPAQETFRSTTTARFSAASTGPGAVTFIDLIAPRVRSIVLNGRELDPAEAYVDSRIVLADLAADNELTVVADCAYMHTGEGLHRFTDPADCETYLYTQFEVPDARRVFAVFEQPDIKASFAFTVSVPEGWTVLSNSPTPEPEAVGGASVFDFAPTEPISSYITAIVAGPYRGATDEYRAADGRVVPLGVYCRASLAAHMDAGEILEMTRKGFAYYEELFGTPYAFAKYDQVFVPEFNAGAMENAGCVTHRDDYVFRSRPVEARVERRAVTILHELAHMWFGDMVTMKWWNDLWLNESFAEYTSTLAVAETTRFTDAWTTFQTIEKGWAYNQDQLSSTHPVAAEINDLHDVEVNFDGITYAKGASVLAALVGYVGRESFFKGIKSYLAAHAYANATLADLLAELEATSGRDLGAWTRVWLQEAGVTTLRMAVETDDDGVITSAAVLQEIPAGSPATLRPHRVAIGSYTLTGQGERARLERTGRVELDVDGASTPVPGLVGTRRADVLVLNDDDLTYAKVRLDEDSLATGLERVDAFAESLPRSVLLASAWDLVRDGELPASRFLAAALAALRVETHSSVVQGLLSRVTTCLSHYLPQADRAAAASATAETLLALARAAEAGGDAQLQLVRAVAEHAVTEEQTAAVAAWLDGSEPLEGLVVDQDLRWELLIGLVAAGRAGEAEIAAEEGRDRTTTGRERAAQARACVPTPEAKAAAWRRLVEDSSMPNETQVKMLRGFRSVERNPELLAPFVQEYVRQADAIWDTRTFHMADNLLTALWSPATVGLEGADPIGALEGWLASHREAPAALRRIISENLDNTRRVAGAQACETAAH</sequence>
<gene>
    <name evidence="17" type="primary">pepN</name>
    <name evidence="17" type="ORF">OHJ16_13245</name>
</gene>
<comment type="catalytic activity">
    <reaction evidence="1">
        <text>Release of an N-terminal amino acid, Xaa-|-Yaa- from a peptide, amide or arylamide. Xaa is preferably Ala, but may be most amino acids including Pro (slow action). When a terminal hydrophobic residue is followed by a prolyl residue, the two may be released as an intact Xaa-Pro dipeptide.</text>
        <dbReference type="EC" id="3.4.11.2"/>
    </reaction>
</comment>
<evidence type="ECO:0000313" key="18">
    <source>
        <dbReference type="Proteomes" id="UP001072034"/>
    </source>
</evidence>
<keyword evidence="9 17" id="KW-0378">Hydrolase</keyword>